<dbReference type="EMBL" id="FRDM01000023">
    <property type="protein sequence ID" value="SHN84521.1"/>
    <property type="molecule type" value="Genomic_DNA"/>
</dbReference>
<name>A0A1M7UNB4_9ACTN</name>
<protein>
    <submittedName>
        <fullName evidence="2">Carbonic anhydrase or acetyltransferase, isoleucine patch superfamily</fullName>
    </submittedName>
</protein>
<keyword evidence="1" id="KW-0732">Signal</keyword>
<evidence type="ECO:0000313" key="3">
    <source>
        <dbReference type="Proteomes" id="UP000184428"/>
    </source>
</evidence>
<dbReference type="InterPro" id="IPR052265">
    <property type="entry name" value="Gamma-CA"/>
</dbReference>
<evidence type="ECO:0000256" key="1">
    <source>
        <dbReference type="SAM" id="SignalP"/>
    </source>
</evidence>
<feature type="chain" id="PRO_5012568306" evidence="1">
    <location>
        <begin position="36"/>
        <end position="431"/>
    </location>
</feature>
<dbReference type="InterPro" id="IPR011004">
    <property type="entry name" value="Trimer_LpxA-like_sf"/>
</dbReference>
<keyword evidence="2" id="KW-0808">Transferase</keyword>
<dbReference type="GO" id="GO:0016740">
    <property type="term" value="F:transferase activity"/>
    <property type="evidence" value="ECO:0007669"/>
    <property type="project" value="UniProtKB-KW"/>
</dbReference>
<proteinExistence type="predicted"/>
<dbReference type="PROSITE" id="PS51318">
    <property type="entry name" value="TAT"/>
    <property type="match status" value="1"/>
</dbReference>
<gene>
    <name evidence="2" type="ORF">SAMN05660350_03609</name>
</gene>
<reference evidence="2 3" key="1">
    <citation type="submission" date="2016-12" db="EMBL/GenBank/DDBJ databases">
        <authorList>
            <person name="Song W.-J."/>
            <person name="Kurnit D.M."/>
        </authorList>
    </citation>
    <scope>NUCLEOTIDE SEQUENCE [LARGE SCALE GENOMIC DNA]</scope>
    <source>
        <strain evidence="2 3">DSM 43162</strain>
    </source>
</reference>
<dbReference type="Proteomes" id="UP000184428">
    <property type="component" value="Unassembled WGS sequence"/>
</dbReference>
<dbReference type="SUPFAM" id="SSF51161">
    <property type="entry name" value="Trimeric LpxA-like enzymes"/>
    <property type="match status" value="2"/>
</dbReference>
<dbReference type="AlphaFoldDB" id="A0A1M7UNB4"/>
<dbReference type="PANTHER" id="PTHR43360">
    <property type="entry name" value="CARBON DIOXIDE CONCENTRATING MECHANISM PROTEIN CCMM"/>
    <property type="match status" value="1"/>
</dbReference>
<feature type="signal peptide" evidence="1">
    <location>
        <begin position="1"/>
        <end position="35"/>
    </location>
</feature>
<dbReference type="Gene3D" id="2.160.10.10">
    <property type="entry name" value="Hexapeptide repeat proteins"/>
    <property type="match status" value="2"/>
</dbReference>
<evidence type="ECO:0000313" key="2">
    <source>
        <dbReference type="EMBL" id="SHN84521.1"/>
    </source>
</evidence>
<dbReference type="PANTHER" id="PTHR43360:SF1">
    <property type="entry name" value="CARBOXYSOME ASSEMBLY PROTEIN CCMM"/>
    <property type="match status" value="1"/>
</dbReference>
<accession>A0A1M7UNB4</accession>
<sequence length="431" mass="44590">MGVPDGRILMRRALLTGSAATALVVGTLAPAPAEADERRCSPTRGNVPVCSTDGSAATATFLDPTATVRGARHITLGEQMYVGPFAELLATEHAPITIGQASNAQDNVTVDARGGEGIEVGDDVILAHGSSVLGTASVGVRSRPLPQAVVDAGVDTEGGSVFLSFGAQVDGATVEVDSGVSALARVAPGVTLPSGYLVLPGKNVTTQAEAQDPALGKVRYITQADIAFNEAVLHVNESLAREYTELHRVDPSAVHGANIDPGHTEFNPDADLPSFAGEEQARPDFRNRVIGDVDLADTFARFAQRTGERIAIRADEGEPFVIGHVDEMGDGVVFHALEHTDLHVGDDVRYGAGAIVHGGGRVVVEGQPDEQTVVGDDVRLGDGSVVFRSTIGDGARIGDRSAVVGTDLPAGALVPPGTIVLNGEVFGVVEW</sequence>
<dbReference type="InterPro" id="IPR006311">
    <property type="entry name" value="TAT_signal"/>
</dbReference>
<organism evidence="2 3">
    <name type="scientific">Geodermatophilus obscurus</name>
    <dbReference type="NCBI Taxonomy" id="1861"/>
    <lineage>
        <taxon>Bacteria</taxon>
        <taxon>Bacillati</taxon>
        <taxon>Actinomycetota</taxon>
        <taxon>Actinomycetes</taxon>
        <taxon>Geodermatophilales</taxon>
        <taxon>Geodermatophilaceae</taxon>
        <taxon>Geodermatophilus</taxon>
    </lineage>
</organism>